<dbReference type="GO" id="GO:0031119">
    <property type="term" value="P:tRNA pseudouridine synthesis"/>
    <property type="evidence" value="ECO:0007669"/>
    <property type="project" value="UniProtKB-UniRule"/>
</dbReference>
<accession>A0A2P8DB81</accession>
<sequence>MIAPTPEQLQAGYVLLVDKPLTWTSFDALNKLRRQMKAKIGHCGTLDPLATGLLICCTGKMTKSITEYQKQAKEYTGIIHLGATTPTYDLESHPENFRPFEQLTEAEIRKATEPFTGAIFQVPPAHSAIQKDGKRAYELAREGKEVKLEPRAVTITEFEITKIALPEVHFRVACSTGTYIRSLAHDFGAALGCGGYLQELRRTKIGDFDVADALTVAEWIKLLNPDAAEHEGQKKQREHRSITAKTTGRPATPGTGGNNTAQQEDSL</sequence>
<keyword evidence="4 5" id="KW-0413">Isomerase</keyword>
<evidence type="ECO:0000256" key="2">
    <source>
        <dbReference type="ARBA" id="ARBA00005642"/>
    </source>
</evidence>
<dbReference type="OrthoDB" id="9802309at2"/>
<protein>
    <recommendedName>
        <fullName evidence="5">tRNA pseudouridine synthase B</fullName>
        <ecNumber evidence="5">5.4.99.25</ecNumber>
    </recommendedName>
    <alternativeName>
        <fullName evidence="5">tRNA pseudouridine(55) synthase</fullName>
        <shortName evidence="5">Psi55 synthase</shortName>
    </alternativeName>
    <alternativeName>
        <fullName evidence="5">tRNA pseudouridylate synthase</fullName>
    </alternativeName>
    <alternativeName>
        <fullName evidence="5">tRNA-uridine isomerase</fullName>
    </alternativeName>
</protein>
<dbReference type="InterPro" id="IPR020103">
    <property type="entry name" value="PsdUridine_synth_cat_dom_sf"/>
</dbReference>
<dbReference type="PANTHER" id="PTHR13767:SF2">
    <property type="entry name" value="PSEUDOURIDYLATE SYNTHASE TRUB1"/>
    <property type="match status" value="1"/>
</dbReference>
<evidence type="ECO:0000256" key="3">
    <source>
        <dbReference type="ARBA" id="ARBA00022694"/>
    </source>
</evidence>
<dbReference type="GO" id="GO:0160148">
    <property type="term" value="F:tRNA pseudouridine(55) synthase activity"/>
    <property type="evidence" value="ECO:0007669"/>
    <property type="project" value="UniProtKB-EC"/>
</dbReference>
<dbReference type="EMBL" id="PYGD01000001">
    <property type="protein sequence ID" value="PSK94482.1"/>
    <property type="molecule type" value="Genomic_DNA"/>
</dbReference>
<evidence type="ECO:0000259" key="8">
    <source>
        <dbReference type="Pfam" id="PF16198"/>
    </source>
</evidence>
<dbReference type="NCBIfam" id="TIGR00431">
    <property type="entry name" value="TruB"/>
    <property type="match status" value="1"/>
</dbReference>
<feature type="domain" description="Pseudouridine synthase II N-terminal" evidence="7">
    <location>
        <begin position="37"/>
        <end position="180"/>
    </location>
</feature>
<dbReference type="InterPro" id="IPR032819">
    <property type="entry name" value="TruB_C"/>
</dbReference>
<comment type="function">
    <text evidence="5">Responsible for synthesis of pseudouridine from uracil-55 in the psi GC loop of transfer RNAs.</text>
</comment>
<organism evidence="9 10">
    <name type="scientific">Taibaiella chishuiensis</name>
    <dbReference type="NCBI Taxonomy" id="1434707"/>
    <lineage>
        <taxon>Bacteria</taxon>
        <taxon>Pseudomonadati</taxon>
        <taxon>Bacteroidota</taxon>
        <taxon>Chitinophagia</taxon>
        <taxon>Chitinophagales</taxon>
        <taxon>Chitinophagaceae</taxon>
        <taxon>Taibaiella</taxon>
    </lineage>
</organism>
<dbReference type="EC" id="5.4.99.25" evidence="5"/>
<keyword evidence="10" id="KW-1185">Reference proteome</keyword>
<feature type="compositionally biased region" description="Low complexity" evidence="6">
    <location>
        <begin position="243"/>
        <end position="261"/>
    </location>
</feature>
<feature type="region of interest" description="Disordered" evidence="6">
    <location>
        <begin position="227"/>
        <end position="267"/>
    </location>
</feature>
<keyword evidence="3 5" id="KW-0819">tRNA processing</keyword>
<evidence type="ECO:0000256" key="4">
    <source>
        <dbReference type="ARBA" id="ARBA00023235"/>
    </source>
</evidence>
<dbReference type="RefSeq" id="WP_106522035.1">
    <property type="nucleotide sequence ID" value="NZ_PYGD01000001.1"/>
</dbReference>
<dbReference type="HAMAP" id="MF_01080">
    <property type="entry name" value="TruB_bact"/>
    <property type="match status" value="1"/>
</dbReference>
<dbReference type="Proteomes" id="UP000240572">
    <property type="component" value="Unassembled WGS sequence"/>
</dbReference>
<proteinExistence type="inferred from homology"/>
<dbReference type="Gene3D" id="3.30.2350.10">
    <property type="entry name" value="Pseudouridine synthase"/>
    <property type="match status" value="1"/>
</dbReference>
<comment type="catalytic activity">
    <reaction evidence="1 5">
        <text>uridine(55) in tRNA = pseudouridine(55) in tRNA</text>
        <dbReference type="Rhea" id="RHEA:42532"/>
        <dbReference type="Rhea" id="RHEA-COMP:10101"/>
        <dbReference type="Rhea" id="RHEA-COMP:10102"/>
        <dbReference type="ChEBI" id="CHEBI:65314"/>
        <dbReference type="ChEBI" id="CHEBI:65315"/>
        <dbReference type="EC" id="5.4.99.25"/>
    </reaction>
</comment>
<feature type="domain" description="tRNA pseudouridylate synthase B C-terminal" evidence="8">
    <location>
        <begin position="181"/>
        <end position="218"/>
    </location>
</feature>
<evidence type="ECO:0000256" key="6">
    <source>
        <dbReference type="SAM" id="MobiDB-lite"/>
    </source>
</evidence>
<evidence type="ECO:0000313" key="9">
    <source>
        <dbReference type="EMBL" id="PSK94482.1"/>
    </source>
</evidence>
<feature type="compositionally biased region" description="Basic and acidic residues" evidence="6">
    <location>
        <begin position="227"/>
        <end position="241"/>
    </location>
</feature>
<evidence type="ECO:0000259" key="7">
    <source>
        <dbReference type="Pfam" id="PF01509"/>
    </source>
</evidence>
<dbReference type="InterPro" id="IPR002501">
    <property type="entry name" value="PsdUridine_synth_N"/>
</dbReference>
<evidence type="ECO:0000256" key="5">
    <source>
        <dbReference type="HAMAP-Rule" id="MF_01080"/>
    </source>
</evidence>
<dbReference type="CDD" id="cd02573">
    <property type="entry name" value="PseudoU_synth_EcTruB"/>
    <property type="match status" value="1"/>
</dbReference>
<feature type="active site" description="Nucleophile" evidence="5">
    <location>
        <position position="47"/>
    </location>
</feature>
<dbReference type="AlphaFoldDB" id="A0A2P8DB81"/>
<dbReference type="GO" id="GO:0003723">
    <property type="term" value="F:RNA binding"/>
    <property type="evidence" value="ECO:0007669"/>
    <property type="project" value="InterPro"/>
</dbReference>
<dbReference type="SUPFAM" id="SSF55120">
    <property type="entry name" value="Pseudouridine synthase"/>
    <property type="match status" value="1"/>
</dbReference>
<name>A0A2P8DB81_9BACT</name>
<dbReference type="InterPro" id="IPR014780">
    <property type="entry name" value="tRNA_psdUridine_synth_TruB"/>
</dbReference>
<comment type="similarity">
    <text evidence="2 5">Belongs to the pseudouridine synthase TruB family. Type 1 subfamily.</text>
</comment>
<evidence type="ECO:0000313" key="10">
    <source>
        <dbReference type="Proteomes" id="UP000240572"/>
    </source>
</evidence>
<dbReference type="PANTHER" id="PTHR13767">
    <property type="entry name" value="TRNA-PSEUDOURIDINE SYNTHASE"/>
    <property type="match status" value="1"/>
</dbReference>
<gene>
    <name evidence="5" type="primary">truB</name>
    <name evidence="9" type="ORF">B0I18_101638</name>
</gene>
<dbReference type="Pfam" id="PF16198">
    <property type="entry name" value="TruB_C_2"/>
    <property type="match status" value="1"/>
</dbReference>
<dbReference type="GO" id="GO:1990481">
    <property type="term" value="P:mRNA pseudouridine synthesis"/>
    <property type="evidence" value="ECO:0007669"/>
    <property type="project" value="TreeGrafter"/>
</dbReference>
<dbReference type="Pfam" id="PF01509">
    <property type="entry name" value="TruB_N"/>
    <property type="match status" value="1"/>
</dbReference>
<comment type="caution">
    <text evidence="9">The sequence shown here is derived from an EMBL/GenBank/DDBJ whole genome shotgun (WGS) entry which is preliminary data.</text>
</comment>
<reference evidence="9 10" key="1">
    <citation type="submission" date="2018-03" db="EMBL/GenBank/DDBJ databases">
        <title>Genomic Encyclopedia of Type Strains, Phase III (KMG-III): the genomes of soil and plant-associated and newly described type strains.</title>
        <authorList>
            <person name="Whitman W."/>
        </authorList>
    </citation>
    <scope>NUCLEOTIDE SEQUENCE [LARGE SCALE GENOMIC DNA]</scope>
    <source>
        <strain evidence="9 10">CGMCC 1.12700</strain>
    </source>
</reference>
<evidence type="ECO:0000256" key="1">
    <source>
        <dbReference type="ARBA" id="ARBA00000385"/>
    </source>
</evidence>